<dbReference type="STRING" id="282683.SAMN04488105_10449"/>
<keyword evidence="2 5" id="KW-0238">DNA-binding</keyword>
<evidence type="ECO:0000256" key="3">
    <source>
        <dbReference type="ARBA" id="ARBA00023163"/>
    </source>
</evidence>
<dbReference type="RefSeq" id="WP_089956996.1">
    <property type="nucleotide sequence ID" value="NZ_FNAV01000004.1"/>
</dbReference>
<keyword evidence="6" id="KW-1185">Reference proteome</keyword>
<dbReference type="GO" id="GO:0003700">
    <property type="term" value="F:DNA-binding transcription factor activity"/>
    <property type="evidence" value="ECO:0007669"/>
    <property type="project" value="InterPro"/>
</dbReference>
<dbReference type="OrthoDB" id="9805730at2"/>
<reference evidence="6" key="1">
    <citation type="submission" date="2016-10" db="EMBL/GenBank/DDBJ databases">
        <authorList>
            <person name="Varghese N."/>
            <person name="Submissions S."/>
        </authorList>
    </citation>
    <scope>NUCLEOTIDE SEQUENCE [LARGE SCALE GENOMIC DNA]</scope>
    <source>
        <strain evidence="6">DSM 10146</strain>
    </source>
</reference>
<dbReference type="SMART" id="SM00342">
    <property type="entry name" value="HTH_ARAC"/>
    <property type="match status" value="1"/>
</dbReference>
<dbReference type="InterPro" id="IPR032687">
    <property type="entry name" value="AraC-type_N"/>
</dbReference>
<dbReference type="AlphaFoldDB" id="A0A1G7D7N4"/>
<dbReference type="Gene3D" id="1.10.10.60">
    <property type="entry name" value="Homeodomain-like"/>
    <property type="match status" value="1"/>
</dbReference>
<keyword evidence="1" id="KW-0805">Transcription regulation</keyword>
<dbReference type="GO" id="GO:0000976">
    <property type="term" value="F:transcription cis-regulatory region binding"/>
    <property type="evidence" value="ECO:0007669"/>
    <property type="project" value="TreeGrafter"/>
</dbReference>
<protein>
    <submittedName>
        <fullName evidence="5">AraC-type DNA-binding protein</fullName>
    </submittedName>
</protein>
<gene>
    <name evidence="5" type="ORF">SAMN04488105_10449</name>
</gene>
<accession>A0A1G7D7N4</accession>
<dbReference type="SUPFAM" id="SSF46689">
    <property type="entry name" value="Homeodomain-like"/>
    <property type="match status" value="1"/>
</dbReference>
<dbReference type="Proteomes" id="UP000198994">
    <property type="component" value="Unassembled WGS sequence"/>
</dbReference>
<keyword evidence="3" id="KW-0804">Transcription</keyword>
<evidence type="ECO:0000256" key="1">
    <source>
        <dbReference type="ARBA" id="ARBA00023015"/>
    </source>
</evidence>
<dbReference type="PROSITE" id="PS01124">
    <property type="entry name" value="HTH_ARAC_FAMILY_2"/>
    <property type="match status" value="1"/>
</dbReference>
<evidence type="ECO:0000313" key="5">
    <source>
        <dbReference type="EMBL" id="SDE47531.1"/>
    </source>
</evidence>
<proteinExistence type="predicted"/>
<feature type="domain" description="HTH araC/xylS-type" evidence="4">
    <location>
        <begin position="227"/>
        <end position="325"/>
    </location>
</feature>
<dbReference type="PANTHER" id="PTHR47894">
    <property type="entry name" value="HTH-TYPE TRANSCRIPTIONAL REGULATOR GADX"/>
    <property type="match status" value="1"/>
</dbReference>
<dbReference type="PANTHER" id="PTHR47894:SF1">
    <property type="entry name" value="HTH-TYPE TRANSCRIPTIONAL REGULATOR VQSM"/>
    <property type="match status" value="1"/>
</dbReference>
<sequence>MERRSISPGFVEDALYCLHERRIDPSPLLRAAGLPGQVTEPVSNIAYGQLWWAIAQAIEDEFFGLAARPMRPGSFDLLCHAVLHARTLDQALRRALDFLRVVLDRPRGTLRIREGSAEIVLEDVTERPAFAYRTYWLILMGVSCWLIGRRIPLRNLDFACPAPQHRQDYHQFFNAPVRFGQPQTRLRFDAAYLRLPTVRSEQALAQFLREAPANILVRYRHDRGTAARVRARLKETPPAVWPGVAALAAEMRLSEATLRRQLRAEGQSYAALRGEMLSVAAQRLLRETDRPVAAIAEALGYSEAGAFYRAFRGWTGQSPGAFRQAARAGAGGGADPDSA</sequence>
<evidence type="ECO:0000256" key="2">
    <source>
        <dbReference type="ARBA" id="ARBA00023125"/>
    </source>
</evidence>
<organism evidence="5 6">
    <name type="scientific">Salipiger thiooxidans</name>
    <dbReference type="NCBI Taxonomy" id="282683"/>
    <lineage>
        <taxon>Bacteria</taxon>
        <taxon>Pseudomonadati</taxon>
        <taxon>Pseudomonadota</taxon>
        <taxon>Alphaproteobacteria</taxon>
        <taxon>Rhodobacterales</taxon>
        <taxon>Roseobacteraceae</taxon>
        <taxon>Salipiger</taxon>
    </lineage>
</organism>
<dbReference type="InterPro" id="IPR018060">
    <property type="entry name" value="HTH_AraC"/>
</dbReference>
<dbReference type="EMBL" id="FNAV01000004">
    <property type="protein sequence ID" value="SDE47531.1"/>
    <property type="molecule type" value="Genomic_DNA"/>
</dbReference>
<dbReference type="Pfam" id="PF12625">
    <property type="entry name" value="Arabinose_bd"/>
    <property type="match status" value="1"/>
</dbReference>
<evidence type="ECO:0000313" key="6">
    <source>
        <dbReference type="Proteomes" id="UP000198994"/>
    </source>
</evidence>
<dbReference type="InterPro" id="IPR009057">
    <property type="entry name" value="Homeodomain-like_sf"/>
</dbReference>
<evidence type="ECO:0000259" key="4">
    <source>
        <dbReference type="PROSITE" id="PS01124"/>
    </source>
</evidence>
<dbReference type="Pfam" id="PF12833">
    <property type="entry name" value="HTH_18"/>
    <property type="match status" value="1"/>
</dbReference>
<dbReference type="GO" id="GO:0005829">
    <property type="term" value="C:cytosol"/>
    <property type="evidence" value="ECO:0007669"/>
    <property type="project" value="TreeGrafter"/>
</dbReference>
<name>A0A1G7D7N4_9RHOB</name>